<dbReference type="AlphaFoldDB" id="A0A560K225"/>
<keyword evidence="2 3" id="KW-0186">Copper</keyword>
<feature type="disulfide bond" description="Redox-active" evidence="4">
    <location>
        <begin position="109"/>
        <end position="113"/>
    </location>
</feature>
<gene>
    <name evidence="6" type="ORF">FBZ87_103143</name>
</gene>
<dbReference type="Proteomes" id="UP000320516">
    <property type="component" value="Unassembled WGS sequence"/>
</dbReference>
<evidence type="ECO:0000313" key="6">
    <source>
        <dbReference type="EMBL" id="TWB77327.1"/>
    </source>
</evidence>
<protein>
    <submittedName>
        <fullName evidence="6">Protein SCO1/2</fullName>
    </submittedName>
</protein>
<comment type="caution">
    <text evidence="6">The sequence shown here is derived from an EMBL/GenBank/DDBJ whole genome shotgun (WGS) entry which is preliminary data.</text>
</comment>
<keyword evidence="5" id="KW-1133">Transmembrane helix</keyword>
<accession>A0A560K225</accession>
<evidence type="ECO:0000313" key="7">
    <source>
        <dbReference type="Proteomes" id="UP000320516"/>
    </source>
</evidence>
<sequence length="247" mass="25914">MAENLDLAPGRVPNGLALGCLEPAMSRPTEPSRRFAILRWAGPVLVLGAVAIGAWGVIGRPLTTPKPDGVTSLAAIGGPFALTDQDGRAVTDKTYAGKILMVMFGYTNCPDVCPTGLASMSVILDALGPDADRVQGLFITVDPARDTTAVLKDYMANFNPHIAALTGTPEQIAQAAGSYKVEYRKVSTDGTPLAPDAHPTDYGMDHNAAIFLMDPNGHLRSTINPFEPPTTAEGKVRHALGLPVAAD</sequence>
<evidence type="ECO:0000256" key="2">
    <source>
        <dbReference type="ARBA" id="ARBA00023008"/>
    </source>
</evidence>
<feature type="binding site" evidence="3">
    <location>
        <position position="109"/>
    </location>
    <ligand>
        <name>Cu cation</name>
        <dbReference type="ChEBI" id="CHEBI:23378"/>
    </ligand>
</feature>
<keyword evidence="3" id="KW-0479">Metal-binding</keyword>
<feature type="binding site" evidence="3">
    <location>
        <position position="206"/>
    </location>
    <ligand>
        <name>Cu cation</name>
        <dbReference type="ChEBI" id="CHEBI:23378"/>
    </ligand>
</feature>
<dbReference type="SUPFAM" id="SSF52833">
    <property type="entry name" value="Thioredoxin-like"/>
    <property type="match status" value="1"/>
</dbReference>
<dbReference type="PANTHER" id="PTHR12151:SF25">
    <property type="entry name" value="LINALOOL DEHYDRATASE_ISOMERASE DOMAIN-CONTAINING PROTEIN"/>
    <property type="match status" value="1"/>
</dbReference>
<name>A0A560K225_9PROT</name>
<comment type="similarity">
    <text evidence="1">Belongs to the SCO1/2 family.</text>
</comment>
<dbReference type="EMBL" id="VITV01000003">
    <property type="protein sequence ID" value="TWB77327.1"/>
    <property type="molecule type" value="Genomic_DNA"/>
</dbReference>
<evidence type="ECO:0000256" key="4">
    <source>
        <dbReference type="PIRSR" id="PIRSR603782-2"/>
    </source>
</evidence>
<dbReference type="Pfam" id="PF02630">
    <property type="entry name" value="SCO1-SenC"/>
    <property type="match status" value="1"/>
</dbReference>
<dbReference type="Gene3D" id="3.40.30.10">
    <property type="entry name" value="Glutaredoxin"/>
    <property type="match status" value="1"/>
</dbReference>
<feature type="transmembrane region" description="Helical" evidence="5">
    <location>
        <begin position="37"/>
        <end position="58"/>
    </location>
</feature>
<proteinExistence type="inferred from homology"/>
<evidence type="ECO:0000256" key="3">
    <source>
        <dbReference type="PIRSR" id="PIRSR603782-1"/>
    </source>
</evidence>
<evidence type="ECO:0000256" key="1">
    <source>
        <dbReference type="ARBA" id="ARBA00010996"/>
    </source>
</evidence>
<evidence type="ECO:0000256" key="5">
    <source>
        <dbReference type="SAM" id="Phobius"/>
    </source>
</evidence>
<dbReference type="InterPro" id="IPR036249">
    <property type="entry name" value="Thioredoxin-like_sf"/>
</dbReference>
<feature type="binding site" evidence="3">
    <location>
        <position position="113"/>
    </location>
    <ligand>
        <name>Cu cation</name>
        <dbReference type="ChEBI" id="CHEBI:23378"/>
    </ligand>
</feature>
<keyword evidence="5" id="KW-0812">Transmembrane</keyword>
<keyword evidence="4" id="KW-1015">Disulfide bond</keyword>
<keyword evidence="5" id="KW-0472">Membrane</keyword>
<organism evidence="6 7">
    <name type="scientific">Nitrospirillum amazonense</name>
    <dbReference type="NCBI Taxonomy" id="28077"/>
    <lineage>
        <taxon>Bacteria</taxon>
        <taxon>Pseudomonadati</taxon>
        <taxon>Pseudomonadota</taxon>
        <taxon>Alphaproteobacteria</taxon>
        <taxon>Rhodospirillales</taxon>
        <taxon>Azospirillaceae</taxon>
        <taxon>Nitrospirillum</taxon>
    </lineage>
</organism>
<dbReference type="PANTHER" id="PTHR12151">
    <property type="entry name" value="ELECTRON TRANSPORT PROTIN SCO1/SENC FAMILY MEMBER"/>
    <property type="match status" value="1"/>
</dbReference>
<dbReference type="InterPro" id="IPR003782">
    <property type="entry name" value="SCO1/SenC"/>
</dbReference>
<dbReference type="GO" id="GO:0046872">
    <property type="term" value="F:metal ion binding"/>
    <property type="evidence" value="ECO:0007669"/>
    <property type="project" value="UniProtKB-KW"/>
</dbReference>
<reference evidence="6 7" key="1">
    <citation type="submission" date="2019-06" db="EMBL/GenBank/DDBJ databases">
        <title>Genomic Encyclopedia of Type Strains, Phase IV (KMG-V): Genome sequencing to study the core and pangenomes of soil and plant-associated prokaryotes.</title>
        <authorList>
            <person name="Whitman W."/>
        </authorList>
    </citation>
    <scope>NUCLEOTIDE SEQUENCE [LARGE SCALE GENOMIC DNA]</scope>
    <source>
        <strain evidence="6 7">BR 12005</strain>
    </source>
</reference>
<dbReference type="CDD" id="cd02968">
    <property type="entry name" value="SCO"/>
    <property type="match status" value="1"/>
</dbReference>
<dbReference type="FunFam" id="3.40.30.10:FF:000013">
    <property type="entry name" value="Blast:Protein SCO1 homolog, mitochondrial"/>
    <property type="match status" value="1"/>
</dbReference>